<dbReference type="KEGG" id="falb:HYN59_08455"/>
<sequence>MAKVIMETWRPGLEKVSLTNIQHGMLGLGLKESKSNVDALLNGKEIVLDIADLDLAKKFLEEAEKIEVNCKLIYEK</sequence>
<proteinExistence type="predicted"/>
<evidence type="ECO:0000313" key="2">
    <source>
        <dbReference type="Proteomes" id="UP000244929"/>
    </source>
</evidence>
<protein>
    <submittedName>
        <fullName evidence="1">Uncharacterized protein</fullName>
    </submittedName>
</protein>
<accession>A0A2S1QY29</accession>
<organism evidence="1 2">
    <name type="scientific">Flavobacterium album</name>
    <dbReference type="NCBI Taxonomy" id="2175091"/>
    <lineage>
        <taxon>Bacteria</taxon>
        <taxon>Pseudomonadati</taxon>
        <taxon>Bacteroidota</taxon>
        <taxon>Flavobacteriia</taxon>
        <taxon>Flavobacteriales</taxon>
        <taxon>Flavobacteriaceae</taxon>
        <taxon>Flavobacterium</taxon>
    </lineage>
</organism>
<keyword evidence="2" id="KW-1185">Reference proteome</keyword>
<evidence type="ECO:0000313" key="1">
    <source>
        <dbReference type="EMBL" id="AWH85151.1"/>
    </source>
</evidence>
<dbReference type="AlphaFoldDB" id="A0A2S1QY29"/>
<dbReference type="EMBL" id="CP029186">
    <property type="protein sequence ID" value="AWH85151.1"/>
    <property type="molecule type" value="Genomic_DNA"/>
</dbReference>
<name>A0A2S1QY29_9FLAO</name>
<reference evidence="1 2" key="1">
    <citation type="submission" date="2018-04" db="EMBL/GenBank/DDBJ databases">
        <title>Genome sequencing of Flavobacterium sp. HYN0059.</title>
        <authorList>
            <person name="Yi H."/>
            <person name="Baek C."/>
        </authorList>
    </citation>
    <scope>NUCLEOTIDE SEQUENCE [LARGE SCALE GENOMIC DNA]</scope>
    <source>
        <strain evidence="1 2">HYN0059</strain>
    </source>
</reference>
<dbReference type="OrthoDB" id="711883at2"/>
<gene>
    <name evidence="1" type="ORF">HYN59_08455</name>
</gene>
<dbReference type="Proteomes" id="UP000244929">
    <property type="component" value="Chromosome"/>
</dbReference>
<dbReference type="RefSeq" id="WP_108777855.1">
    <property type="nucleotide sequence ID" value="NZ_CP029186.1"/>
</dbReference>